<dbReference type="AlphaFoldDB" id="A0AAV4WM76"/>
<accession>A0AAV4WM76</accession>
<evidence type="ECO:0000313" key="2">
    <source>
        <dbReference type="Proteomes" id="UP001054945"/>
    </source>
</evidence>
<gene>
    <name evidence="1" type="ORF">CEXT_308131</name>
</gene>
<organism evidence="1 2">
    <name type="scientific">Caerostris extrusa</name>
    <name type="common">Bark spider</name>
    <name type="synonym">Caerostris bankana</name>
    <dbReference type="NCBI Taxonomy" id="172846"/>
    <lineage>
        <taxon>Eukaryota</taxon>
        <taxon>Metazoa</taxon>
        <taxon>Ecdysozoa</taxon>
        <taxon>Arthropoda</taxon>
        <taxon>Chelicerata</taxon>
        <taxon>Arachnida</taxon>
        <taxon>Araneae</taxon>
        <taxon>Araneomorphae</taxon>
        <taxon>Entelegynae</taxon>
        <taxon>Araneoidea</taxon>
        <taxon>Araneidae</taxon>
        <taxon>Caerostris</taxon>
    </lineage>
</organism>
<dbReference type="EMBL" id="BPLR01016442">
    <property type="protein sequence ID" value="GIY83917.1"/>
    <property type="molecule type" value="Genomic_DNA"/>
</dbReference>
<comment type="caution">
    <text evidence="1">The sequence shown here is derived from an EMBL/GenBank/DDBJ whole genome shotgun (WGS) entry which is preliminary data.</text>
</comment>
<name>A0AAV4WM76_CAEEX</name>
<keyword evidence="2" id="KW-1185">Reference proteome</keyword>
<sequence length="132" mass="14944">MQDLLKFIHLTLHNARKARNKNTQRDKIERMDIEPSPCHRTSIVRASLNTKIESLYHTLGICQRGLTPSHLGLHLLAGLIGPCLVVTLSLSQLQLILKEIQNCLEEWCRFNGASFFSSLYLSHCLVDGKMCS</sequence>
<proteinExistence type="predicted"/>
<protein>
    <submittedName>
        <fullName evidence="1">Uncharacterized protein</fullName>
    </submittedName>
</protein>
<evidence type="ECO:0000313" key="1">
    <source>
        <dbReference type="EMBL" id="GIY83917.1"/>
    </source>
</evidence>
<reference evidence="1 2" key="1">
    <citation type="submission" date="2021-06" db="EMBL/GenBank/DDBJ databases">
        <title>Caerostris extrusa draft genome.</title>
        <authorList>
            <person name="Kono N."/>
            <person name="Arakawa K."/>
        </authorList>
    </citation>
    <scope>NUCLEOTIDE SEQUENCE [LARGE SCALE GENOMIC DNA]</scope>
</reference>
<dbReference type="Proteomes" id="UP001054945">
    <property type="component" value="Unassembled WGS sequence"/>
</dbReference>